<dbReference type="PANTHER" id="PTHR11461:SF211">
    <property type="entry name" value="GH10112P-RELATED"/>
    <property type="match status" value="1"/>
</dbReference>
<keyword evidence="2" id="KW-0646">Protease inhibitor</keyword>
<accession>A0A3L8DIE4</accession>
<dbReference type="InterPro" id="IPR023796">
    <property type="entry name" value="Serpin_dom"/>
</dbReference>
<dbReference type="Proteomes" id="UP000279307">
    <property type="component" value="Chromosome 8"/>
</dbReference>
<dbReference type="Pfam" id="PF00079">
    <property type="entry name" value="Serpin"/>
    <property type="match status" value="1"/>
</dbReference>
<dbReference type="GO" id="GO:0004867">
    <property type="term" value="F:serine-type endopeptidase inhibitor activity"/>
    <property type="evidence" value="ECO:0007669"/>
    <property type="project" value="UniProtKB-KW"/>
</dbReference>
<dbReference type="PROSITE" id="PS51257">
    <property type="entry name" value="PROKAR_LIPOPROTEIN"/>
    <property type="match status" value="1"/>
</dbReference>
<comment type="similarity">
    <text evidence="1 4">Belongs to the serpin family.</text>
</comment>
<name>A0A3L8DIE4_OOCBI</name>
<reference evidence="6 7" key="1">
    <citation type="journal article" date="2018" name="Genome Res.">
        <title>The genomic architecture and molecular evolution of ant odorant receptors.</title>
        <authorList>
            <person name="McKenzie S.K."/>
            <person name="Kronauer D.J.C."/>
        </authorList>
    </citation>
    <scope>NUCLEOTIDE SEQUENCE [LARGE SCALE GENOMIC DNA]</scope>
    <source>
        <strain evidence="6">Clonal line C1</strain>
    </source>
</reference>
<evidence type="ECO:0000259" key="5">
    <source>
        <dbReference type="SMART" id="SM00093"/>
    </source>
</evidence>
<evidence type="ECO:0000256" key="1">
    <source>
        <dbReference type="ARBA" id="ARBA00009500"/>
    </source>
</evidence>
<protein>
    <recommendedName>
        <fullName evidence="5">Serpin domain-containing protein</fullName>
    </recommendedName>
</protein>
<sequence length="424" mass="47673">MSKTKLPPPLPPQIVSPPATTLFAIIVGSTLVASCQNMSSSEQQIDLRNLSTACNDFTISLYKHLATSSGNNIVTSPLSLHLLLSLLSNGAGGSTLNELQAALRHDDRVSLNDEFKALISSLNNLESVDLHMANAVYVQDGFQLIADFLSLCTNIFQSSISRVDFKDSVQAAKSVNSWVQERTNNKISDAISSDDIDEDTRLVLVNAIYFKSKWQHTFDEEHTTKREFHVSKTEINLVPTMFKKSKYTHGEIPAWNTKYIEIPYMNQDIVMIILLPDREIELQTLESNFNWNTLADAPKSAEQVELYLPKFKFEITIDLETVLRKIGLNSMFGDCANFTRLSEIPLKVSRVLQKVFVEVNEEGSEAAAATVATIRLRRAAFLPEIIKFVVDRPFMFAIEYKPSRMPLFLGSVRNIESSQERDEL</sequence>
<comment type="caution">
    <text evidence="6">The sequence shown here is derived from an EMBL/GenBank/DDBJ whole genome shotgun (WGS) entry which is preliminary data.</text>
</comment>
<dbReference type="Gene3D" id="3.30.497.10">
    <property type="entry name" value="Antithrombin, subunit I, domain 2"/>
    <property type="match status" value="1"/>
</dbReference>
<evidence type="ECO:0000313" key="6">
    <source>
        <dbReference type="EMBL" id="RLU19699.1"/>
    </source>
</evidence>
<feature type="domain" description="Serpin" evidence="5">
    <location>
        <begin position="59"/>
        <end position="415"/>
    </location>
</feature>
<dbReference type="GO" id="GO:0005615">
    <property type="term" value="C:extracellular space"/>
    <property type="evidence" value="ECO:0007669"/>
    <property type="project" value="InterPro"/>
</dbReference>
<dbReference type="AlphaFoldDB" id="A0A3L8DIE4"/>
<dbReference type="InterPro" id="IPR042185">
    <property type="entry name" value="Serpin_sf_2"/>
</dbReference>
<dbReference type="InterPro" id="IPR000215">
    <property type="entry name" value="Serpin_fam"/>
</dbReference>
<dbReference type="SUPFAM" id="SSF56574">
    <property type="entry name" value="Serpins"/>
    <property type="match status" value="1"/>
</dbReference>
<dbReference type="InterPro" id="IPR042178">
    <property type="entry name" value="Serpin_sf_1"/>
</dbReference>
<evidence type="ECO:0000256" key="3">
    <source>
        <dbReference type="ARBA" id="ARBA00022900"/>
    </source>
</evidence>
<dbReference type="InterPro" id="IPR023795">
    <property type="entry name" value="Serpin_CS"/>
</dbReference>
<evidence type="ECO:0000313" key="7">
    <source>
        <dbReference type="Proteomes" id="UP000279307"/>
    </source>
</evidence>
<dbReference type="OrthoDB" id="671595at2759"/>
<dbReference type="PANTHER" id="PTHR11461">
    <property type="entry name" value="SERINE PROTEASE INHIBITOR, SERPIN"/>
    <property type="match status" value="1"/>
</dbReference>
<dbReference type="CDD" id="cd19601">
    <property type="entry name" value="serpin42Da-like"/>
    <property type="match status" value="1"/>
</dbReference>
<proteinExistence type="inferred from homology"/>
<dbReference type="SMART" id="SM00093">
    <property type="entry name" value="SERPIN"/>
    <property type="match status" value="1"/>
</dbReference>
<organism evidence="6 7">
    <name type="scientific">Ooceraea biroi</name>
    <name type="common">Clonal raider ant</name>
    <name type="synonym">Cerapachys biroi</name>
    <dbReference type="NCBI Taxonomy" id="2015173"/>
    <lineage>
        <taxon>Eukaryota</taxon>
        <taxon>Metazoa</taxon>
        <taxon>Ecdysozoa</taxon>
        <taxon>Arthropoda</taxon>
        <taxon>Hexapoda</taxon>
        <taxon>Insecta</taxon>
        <taxon>Pterygota</taxon>
        <taxon>Neoptera</taxon>
        <taxon>Endopterygota</taxon>
        <taxon>Hymenoptera</taxon>
        <taxon>Apocrita</taxon>
        <taxon>Aculeata</taxon>
        <taxon>Formicoidea</taxon>
        <taxon>Formicidae</taxon>
        <taxon>Dorylinae</taxon>
        <taxon>Ooceraea</taxon>
    </lineage>
</organism>
<evidence type="ECO:0000256" key="2">
    <source>
        <dbReference type="ARBA" id="ARBA00022690"/>
    </source>
</evidence>
<gene>
    <name evidence="6" type="ORF">DMN91_008256</name>
</gene>
<keyword evidence="3" id="KW-0722">Serine protease inhibitor</keyword>
<dbReference type="Gene3D" id="2.30.39.10">
    <property type="entry name" value="Alpha-1-antitrypsin, domain 1"/>
    <property type="match status" value="1"/>
</dbReference>
<dbReference type="PROSITE" id="PS00284">
    <property type="entry name" value="SERPIN"/>
    <property type="match status" value="1"/>
</dbReference>
<dbReference type="InterPro" id="IPR036186">
    <property type="entry name" value="Serpin_sf"/>
</dbReference>
<dbReference type="EMBL" id="QOIP01000008">
    <property type="protein sequence ID" value="RLU19699.1"/>
    <property type="molecule type" value="Genomic_DNA"/>
</dbReference>
<evidence type="ECO:0000256" key="4">
    <source>
        <dbReference type="RuleBase" id="RU000411"/>
    </source>
</evidence>